<dbReference type="InterPro" id="IPR041679">
    <property type="entry name" value="DNA2/NAM7-like_C"/>
</dbReference>
<gene>
    <name evidence="4" type="ORF">H9851_05800</name>
</gene>
<reference evidence="4" key="1">
    <citation type="journal article" date="2021" name="PeerJ">
        <title>Extensive microbial diversity within the chicken gut microbiome revealed by metagenomics and culture.</title>
        <authorList>
            <person name="Gilroy R."/>
            <person name="Ravi A."/>
            <person name="Getino M."/>
            <person name="Pursley I."/>
            <person name="Horton D.L."/>
            <person name="Alikhan N.F."/>
            <person name="Baker D."/>
            <person name="Gharbi K."/>
            <person name="Hall N."/>
            <person name="Watson M."/>
            <person name="Adriaenssens E.M."/>
            <person name="Foster-Nyarko E."/>
            <person name="Jarju S."/>
            <person name="Secka A."/>
            <person name="Antonio M."/>
            <person name="Oren A."/>
            <person name="Chaudhuri R.R."/>
            <person name="La Ragione R."/>
            <person name="Hildebrand F."/>
            <person name="Pallen M.J."/>
        </authorList>
    </citation>
    <scope>NUCLEOTIDE SEQUENCE</scope>
    <source>
        <strain evidence="4">2189</strain>
    </source>
</reference>
<evidence type="ECO:0000259" key="3">
    <source>
        <dbReference type="Pfam" id="PF18741"/>
    </source>
</evidence>
<evidence type="ECO:0000259" key="1">
    <source>
        <dbReference type="Pfam" id="PF13086"/>
    </source>
</evidence>
<dbReference type="GO" id="GO:0004386">
    <property type="term" value="F:helicase activity"/>
    <property type="evidence" value="ECO:0007669"/>
    <property type="project" value="InterPro"/>
</dbReference>
<dbReference type="Pfam" id="PF18741">
    <property type="entry name" value="MTES_1575"/>
    <property type="match status" value="1"/>
</dbReference>
<dbReference type="CDD" id="cd18808">
    <property type="entry name" value="SF1_C_Upf1"/>
    <property type="match status" value="1"/>
</dbReference>
<dbReference type="InterPro" id="IPR045055">
    <property type="entry name" value="DNA2/NAM7-like"/>
</dbReference>
<evidence type="ECO:0000259" key="2">
    <source>
        <dbReference type="Pfam" id="PF13087"/>
    </source>
</evidence>
<dbReference type="PANTHER" id="PTHR10887">
    <property type="entry name" value="DNA2/NAM7 HELICASE FAMILY"/>
    <property type="match status" value="1"/>
</dbReference>
<evidence type="ECO:0000313" key="5">
    <source>
        <dbReference type="Proteomes" id="UP000886847"/>
    </source>
</evidence>
<accession>A0A9D1W171</accession>
<dbReference type="InterPro" id="IPR025103">
    <property type="entry name" value="DUF4011"/>
</dbReference>
<dbReference type="PANTHER" id="PTHR10887:SF530">
    <property type="entry name" value="SUPERFAMILY I DNA HELICASES"/>
    <property type="match status" value="1"/>
</dbReference>
<dbReference type="FunFam" id="3.40.50.300:FF:002063">
    <property type="entry name" value="DNA helicase related protein"/>
    <property type="match status" value="1"/>
</dbReference>
<dbReference type="Pfam" id="PF13086">
    <property type="entry name" value="AAA_11"/>
    <property type="match status" value="2"/>
</dbReference>
<dbReference type="InterPro" id="IPR047187">
    <property type="entry name" value="SF1_C_Upf1"/>
</dbReference>
<protein>
    <submittedName>
        <fullName evidence="4">DUF4011 domain-containing protein</fullName>
    </submittedName>
</protein>
<dbReference type="SUPFAM" id="SSF52540">
    <property type="entry name" value="P-loop containing nucleoside triphosphate hydrolases"/>
    <property type="match status" value="1"/>
</dbReference>
<feature type="domain" description="DNA2/NAM7 helicase helicase" evidence="1">
    <location>
        <begin position="659"/>
        <end position="721"/>
    </location>
</feature>
<sequence length="1888" mass="209915">MAKRARKAQREKISLKMQLRHYYGYAEYYGGASPFTSLQLINGGAEAAEDIDVVIEGEGGFLLPFSRHFDELPFESAAEIAAADIASPLYLAELSQTQVVQVCVRALRGKEALAEEKGEVTLLPLDMWCGRSGSAEQLACFVRPRLADCLRILEEARAQLKKWEITCEWNGYAEGDKNKLRKMAAAVFAAVKKAAISKAGDSCDYAEPVPVARAGKLFKEKCASALELALFFAACFESAGLHPVLALGEKSVACGVWLYDNCFADGASDDISLLSQYISEGINNIAMFDVEDAFAGKNANYTAAEKHFARKCAEECYDTVIDVRRCRLARVRPLPLKVKGERGAELLGEEDTDLTAAPADIAAGKTLAVDTKMTRNKQWERRLLDLSLKNALLNFRPEKYALHAVSCDVNQTFDAVAAGDELALLESTADLRAALPQEVYFPRPSKLAAAAELVALELKNRRLRTFAGKEKVAEVLRYLQKKAKTAEEEAGADVLFLAFGFLKWFTSDDAREPKYAPLILQPVRLVRSRGGKGLSVTAAGEVQFNNTLLEFLMREFKIDIRGLDNIGGALRPSEVLAMVRAAVLNMKRWEVSEEVYLAQFSFARYAMWNDVRKNIDAFAKNPVIRSLLDNRLQLENAVFENKAEDEHAPAEIVSPLPADSSQFAAVAEAVAGATFVLHGPPGTGKSQTITNIIANCLLAGKRVLFVAEKQAALSVVKKRLDGIGIGDFCFELHSGKADKQELLKKMDETLSLSAQQDDAAFLAKAEQIARLRASLNAPVEALHRKRRLGVSLYEAILVYEKNKDAPDVLDIESTFYDRLTKENLERYEGMVAEAAAAVEQCGGVRRSPFENVNLRKFDASVRERVFTAAQAMLAEIRHLQNFLQLFLEFYRQKISTFTPAKLRALEQLLEILRSGEADKYYRCESEAQFHAFFNADRRLNEELSEYGALFRTLVDIDCDPAALEQELENYAANPQSSRLLSSVAKRLRRAAAEKPEEGEEYKYISLLANIYRDLRLLRENTSLSENFSDRAGRIVLSRRSEFMEGMNGLQELAGQLFMDYNADSFNGRCVQSANGDYAGSVLNGLQRAIACFESCRKEFCAVISASEEDFADEDLLAYFRAKASALIDNIDMLGAWCVYKDAVARLDEEGLVFIGKALREGALDGETLLPGFRKNIYLNFIRTNLASDPVLGSFSGAVLEEKIEQFRLIDEEFTRLSKEHIRNTLIGRLPSASEEGPLALEIFNFRRIMKGNLRGMTLKDFFAEVPGLFAKVAPCLLMSPITVARYLQAEPDLFDLVVFDEASQLPTCEAVGALARAKSAVIVGDPKQLPPTSFFSSGYVDEENLDTEDLESILDDCLALSIPEKHLNWHYRSKHESLIAFSNIMYYGNRLCTFPSPDALESHVRLVLCDGVYDRGFTKRNKAEAEALVSEVVRRLSDPKLSRASIGVVTFSTAQQDYIERRLSEALSKRRLEEAAYEREEPLFVKNLENVQGDERDVILFSVCYGPDSSGRVALNFGPLNQAGGWRRLNVAVSRAREEMLVFSSMTSSMIDLTKTNSRGVAGLKAFLEFAEKGKTSLAIDAGELQAGRDGIGKYIARELESYGYDCRAGLGVSEFKIDCAVLDPRDPKRFILAVLCDGAAAARSSCKDRNILQVQTLKRNNWNVMRVFTVNFFNNPKREVKRIKEMLDKLTGGGKKERDALSACRRPYRFASLEQLQQNAAYVTGGENDADICARLKAIVAAEEPIGEAFLMRRCLDSLGIRRPGAKVEERLRALIGQCAFKQDAVLGKTYYYKSEKSLSADKFRADEEGYRRTEDDFTPYEVLAAARGVLENKVSLYEDELAAAVCAAFGVQRPGDKLLRFAADCIEWGVQRAVFVRSVSDRISLA</sequence>
<feature type="domain" description="DNA2/NAM7 helicase helicase" evidence="1">
    <location>
        <begin position="1293"/>
        <end position="1333"/>
    </location>
</feature>
<dbReference type="EMBL" id="DXEW01000029">
    <property type="protein sequence ID" value="HIX50780.1"/>
    <property type="molecule type" value="Genomic_DNA"/>
</dbReference>
<dbReference type="Pfam" id="PF13195">
    <property type="entry name" value="DUF4011"/>
    <property type="match status" value="1"/>
</dbReference>
<feature type="domain" description="Restriction endonuclease type II-like" evidence="3">
    <location>
        <begin position="1596"/>
        <end position="1688"/>
    </location>
</feature>
<comment type="caution">
    <text evidence="4">The sequence shown here is derived from an EMBL/GenBank/DDBJ whole genome shotgun (WGS) entry which is preliminary data.</text>
</comment>
<dbReference type="InterPro" id="IPR027417">
    <property type="entry name" value="P-loop_NTPase"/>
</dbReference>
<dbReference type="Gene3D" id="3.40.50.300">
    <property type="entry name" value="P-loop containing nucleotide triphosphate hydrolases"/>
    <property type="match status" value="3"/>
</dbReference>
<dbReference type="InterPro" id="IPR041677">
    <property type="entry name" value="DNA2/NAM7_AAA_11"/>
</dbReference>
<dbReference type="Pfam" id="PF13087">
    <property type="entry name" value="AAA_12"/>
    <property type="match status" value="1"/>
</dbReference>
<feature type="domain" description="DNA2/NAM7 helicase-like C-terminal" evidence="2">
    <location>
        <begin position="1362"/>
        <end position="1545"/>
    </location>
</feature>
<proteinExistence type="predicted"/>
<evidence type="ECO:0000313" key="4">
    <source>
        <dbReference type="EMBL" id="HIX50780.1"/>
    </source>
</evidence>
<dbReference type="InterPro" id="IPR049468">
    <property type="entry name" value="Restrct_endonuc-II-like_dom"/>
</dbReference>
<reference evidence="4" key="2">
    <citation type="submission" date="2021-04" db="EMBL/GenBank/DDBJ databases">
        <authorList>
            <person name="Gilroy R."/>
        </authorList>
    </citation>
    <scope>NUCLEOTIDE SEQUENCE</scope>
    <source>
        <strain evidence="4">2189</strain>
    </source>
</reference>
<organism evidence="4 5">
    <name type="scientific">Candidatus Borkfalkia faecavium</name>
    <dbReference type="NCBI Taxonomy" id="2838508"/>
    <lineage>
        <taxon>Bacteria</taxon>
        <taxon>Bacillati</taxon>
        <taxon>Bacillota</taxon>
        <taxon>Clostridia</taxon>
        <taxon>Christensenellales</taxon>
        <taxon>Christensenellaceae</taxon>
        <taxon>Candidatus Borkfalkia</taxon>
    </lineage>
</organism>
<name>A0A9D1W171_9FIRM</name>
<dbReference type="Proteomes" id="UP000886847">
    <property type="component" value="Unassembled WGS sequence"/>
</dbReference>